<feature type="domain" description="CHK kinase-like" evidence="1">
    <location>
        <begin position="598"/>
        <end position="790"/>
    </location>
</feature>
<dbReference type="InterPro" id="IPR011009">
    <property type="entry name" value="Kinase-like_dom_sf"/>
</dbReference>
<dbReference type="SUPFAM" id="SSF56112">
    <property type="entry name" value="Protein kinase-like (PK-like)"/>
    <property type="match status" value="2"/>
</dbReference>
<dbReference type="Proteomes" id="UP000694872">
    <property type="component" value="Unplaced"/>
</dbReference>
<dbReference type="KEGG" id="pxu:106120598"/>
<reference evidence="2" key="1">
    <citation type="submission" date="2025-08" db="UniProtKB">
        <authorList>
            <consortium name="RefSeq"/>
        </authorList>
    </citation>
    <scope>IDENTIFICATION</scope>
</reference>
<dbReference type="SMART" id="SM00587">
    <property type="entry name" value="CHK"/>
    <property type="match status" value="2"/>
</dbReference>
<sequence>MSYNFIGEVENINTSQFEFISNVLNEQGYKGTDVNVRNVGKKGDNYGSRVKRIEVTFDDGKEFKMIIKIAPEDSILRDQINANDLFKNEIVIFKKLLPKLTEIQIKYGVPDEDIFKYPICYRSNDELKNEIILLEDLGMRNFQMLDKTTPLNNQAVRLILKDLANFHSLSYILRNKDPELFKNFMGTLVNAMINEKTIQQTQMFFEHTLNDLKTIFDNDRYKNVITDVTQYLIKGWMKLMNSDAGSKYSVIQHGDLWTNNIMFQMQGDQPNDCIFIDYQLSRDSLPVSDIHYLLFSCTDYQTRSKHYHEWMDYYHSELDRYLSYFDLKVNYVYPRDKFDADLKRYGKPGLGIAFVMVNFALRQTQEAADLTNIDGTNLPDNLKIGSLMNKTVVSIKERIEGLIESCFELGYLTEPSNAKFKFIPINALNWIRVDKTNRFISVNVKMIKQIMYKKYDYFKAVHTDYKMVYNFKGEIEGITNNQFEFISEVLKKLKCQGKEVLVTNVGKIGDNYGSHIKRFKVNLQNGDEFKLIAKIAPKSMILRDDKNINEIFINEIVIFKELLPKFIDLQKDFNVPKEDIYKHPICYGTLGVAGSEMILLEDLDVSNYAMLDKTKPLKNDYVKTVLKNLANFHCLSYTLKNKDPEIFMKFIGRLVNATVDTKSINETEKLFEKTLNDLLEIFDDDKYRNIISDVMQYLNKSWIEFLICDSSSKYSVIHHGDLWTNNIMFQIQNNHPLGCILIDYQLSRDSLPISDLHYFIFSSTDYETRSKHYNEWIDYYFTELDRYLNYYDLKADCIYPRHNLNADLKRYGKYGLGISFVMINFLLGQQQEVKAEVINMNGEPDNVKEEKSLNDSLKTIKDRIIGLIKTCVEYGYLSYNLEENI</sequence>
<evidence type="ECO:0000259" key="1">
    <source>
        <dbReference type="SMART" id="SM00587"/>
    </source>
</evidence>
<name>A0AAJ6ZFG8_PAPXU</name>
<dbReference type="PANTHER" id="PTHR11012:SF30">
    <property type="entry name" value="PROTEIN KINASE-LIKE DOMAIN-CONTAINING"/>
    <property type="match status" value="1"/>
</dbReference>
<dbReference type="InterPro" id="IPR004119">
    <property type="entry name" value="EcKL"/>
</dbReference>
<dbReference type="AlphaFoldDB" id="A0AAJ6ZFG8"/>
<organism evidence="2">
    <name type="scientific">Papilio xuthus</name>
    <name type="common">Asian swallowtail butterfly</name>
    <dbReference type="NCBI Taxonomy" id="66420"/>
    <lineage>
        <taxon>Eukaryota</taxon>
        <taxon>Metazoa</taxon>
        <taxon>Ecdysozoa</taxon>
        <taxon>Arthropoda</taxon>
        <taxon>Hexapoda</taxon>
        <taxon>Insecta</taxon>
        <taxon>Pterygota</taxon>
        <taxon>Neoptera</taxon>
        <taxon>Endopterygota</taxon>
        <taxon>Lepidoptera</taxon>
        <taxon>Glossata</taxon>
        <taxon>Ditrysia</taxon>
        <taxon>Papilionoidea</taxon>
        <taxon>Papilionidae</taxon>
        <taxon>Papilioninae</taxon>
        <taxon>Papilio</taxon>
    </lineage>
</organism>
<protein>
    <submittedName>
        <fullName evidence="2">Uncharacterized protein LOC106120598</fullName>
    </submittedName>
</protein>
<dbReference type="Gene3D" id="3.90.1200.10">
    <property type="match status" value="2"/>
</dbReference>
<feature type="domain" description="CHK kinase-like" evidence="1">
    <location>
        <begin position="132"/>
        <end position="324"/>
    </location>
</feature>
<dbReference type="Pfam" id="PF02958">
    <property type="entry name" value="EcKL"/>
    <property type="match status" value="2"/>
</dbReference>
<dbReference type="RefSeq" id="XP_013171404.1">
    <property type="nucleotide sequence ID" value="XM_013315950.1"/>
</dbReference>
<dbReference type="GeneID" id="106120598"/>
<dbReference type="InterPro" id="IPR015897">
    <property type="entry name" value="CHK_kinase-like"/>
</dbReference>
<proteinExistence type="predicted"/>
<dbReference type="PANTHER" id="PTHR11012">
    <property type="entry name" value="PROTEIN KINASE-LIKE DOMAIN-CONTAINING"/>
    <property type="match status" value="1"/>
</dbReference>
<accession>A0AAJ6ZFG8</accession>
<evidence type="ECO:0000313" key="2">
    <source>
        <dbReference type="RefSeq" id="XP_013171404.1"/>
    </source>
</evidence>
<gene>
    <name evidence="2" type="primary">LOC106120598</name>
</gene>